<dbReference type="InterPro" id="IPR008949">
    <property type="entry name" value="Isoprenoid_synthase_dom_sf"/>
</dbReference>
<dbReference type="Pfam" id="PF00348">
    <property type="entry name" value="polyprenyl_synt"/>
    <property type="match status" value="1"/>
</dbReference>
<dbReference type="CDD" id="cd00685">
    <property type="entry name" value="Trans_IPPS_HT"/>
    <property type="match status" value="1"/>
</dbReference>
<dbReference type="GO" id="GO:0004337">
    <property type="term" value="F:(2E,6E)-farnesyl diphosphate synthase activity"/>
    <property type="evidence" value="ECO:0007669"/>
    <property type="project" value="TreeGrafter"/>
</dbReference>
<evidence type="ECO:0000256" key="3">
    <source>
        <dbReference type="ARBA" id="ARBA00022723"/>
    </source>
</evidence>
<dbReference type="GO" id="GO:0004161">
    <property type="term" value="F:dimethylallyltranstransferase activity"/>
    <property type="evidence" value="ECO:0007669"/>
    <property type="project" value="TreeGrafter"/>
</dbReference>
<evidence type="ECO:0008006" key="8">
    <source>
        <dbReference type="Google" id="ProtNLM"/>
    </source>
</evidence>
<accession>A0A2M8EWI0</accession>
<dbReference type="PROSITE" id="PS00723">
    <property type="entry name" value="POLYPRENYL_SYNTHASE_1"/>
    <property type="match status" value="1"/>
</dbReference>
<evidence type="ECO:0000256" key="5">
    <source>
        <dbReference type="RuleBase" id="RU004466"/>
    </source>
</evidence>
<sequence>MCFRFSKQTEEIWEMKQLREFQTMFDVRIFEFLKRKKEEFSLIDSETIVFIDILSEFIKNGGKRIRPALFYFATKSYKGNLDDALVQSMSFEFFQAFCLIHDDIIDKSELRRGNPTVHTKYGQNTAILVGDMALMIADEIFFSLDCSDKVIKTYNSFKQEVLMGEYLDSIGSKNTQKVMELKTARYTFVRPVELALQLLDLDLNKIDRWKNVLLSIRNSFQLKDDLIGVFGDEKIIGKFSDSDLREGKYTRLIKLFEQEAQSSERVAFNQLFKKSTLSHNDCQMFRKMLENKKVPQQVKQQIHQDIVTIKQEL</sequence>
<dbReference type="EMBL" id="PFSC01000177">
    <property type="protein sequence ID" value="PJC30230.1"/>
    <property type="molecule type" value="Genomic_DNA"/>
</dbReference>
<protein>
    <recommendedName>
        <fullName evidence="8">Polyprenyl synthetase family protein</fullName>
    </recommendedName>
</protein>
<evidence type="ECO:0000256" key="1">
    <source>
        <dbReference type="ARBA" id="ARBA00001946"/>
    </source>
</evidence>
<dbReference type="GO" id="GO:0046872">
    <property type="term" value="F:metal ion binding"/>
    <property type="evidence" value="ECO:0007669"/>
    <property type="project" value="UniProtKB-KW"/>
</dbReference>
<dbReference type="GO" id="GO:0005737">
    <property type="term" value="C:cytoplasm"/>
    <property type="evidence" value="ECO:0007669"/>
    <property type="project" value="TreeGrafter"/>
</dbReference>
<evidence type="ECO:0000313" key="6">
    <source>
        <dbReference type="EMBL" id="PJC30230.1"/>
    </source>
</evidence>
<keyword evidence="4" id="KW-0460">Magnesium</keyword>
<dbReference type="SUPFAM" id="SSF48576">
    <property type="entry name" value="Terpenoid synthases"/>
    <property type="match status" value="1"/>
</dbReference>
<comment type="caution">
    <text evidence="6">The sequence shown here is derived from an EMBL/GenBank/DDBJ whole genome shotgun (WGS) entry which is preliminary data.</text>
</comment>
<gene>
    <name evidence="6" type="ORF">CO051_06800</name>
</gene>
<name>A0A2M8EWI0_9BACT</name>
<comment type="similarity">
    <text evidence="5">Belongs to the FPP/GGPP synthase family.</text>
</comment>
<dbReference type="Proteomes" id="UP000231383">
    <property type="component" value="Unassembled WGS sequence"/>
</dbReference>
<dbReference type="InterPro" id="IPR000092">
    <property type="entry name" value="Polyprenyl_synt"/>
</dbReference>
<evidence type="ECO:0000256" key="2">
    <source>
        <dbReference type="ARBA" id="ARBA00022679"/>
    </source>
</evidence>
<proteinExistence type="inferred from homology"/>
<reference evidence="7" key="1">
    <citation type="submission" date="2017-09" db="EMBL/GenBank/DDBJ databases">
        <title>Depth-based differentiation of microbial function through sediment-hosted aquifers and enrichment of novel symbionts in the deep terrestrial subsurface.</title>
        <authorList>
            <person name="Probst A.J."/>
            <person name="Ladd B."/>
            <person name="Jarett J.K."/>
            <person name="Geller-Mcgrath D.E."/>
            <person name="Sieber C.M.K."/>
            <person name="Emerson J.B."/>
            <person name="Anantharaman K."/>
            <person name="Thomas B.C."/>
            <person name="Malmstrom R."/>
            <person name="Stieglmeier M."/>
            <person name="Klingl A."/>
            <person name="Woyke T."/>
            <person name="Ryan C.M."/>
            <person name="Banfield J.F."/>
        </authorList>
    </citation>
    <scope>NUCLEOTIDE SEQUENCE [LARGE SCALE GENOMIC DNA]</scope>
</reference>
<dbReference type="InterPro" id="IPR039702">
    <property type="entry name" value="FPS1-like"/>
</dbReference>
<dbReference type="SFLD" id="SFLDS00005">
    <property type="entry name" value="Isoprenoid_Synthase_Type_I"/>
    <property type="match status" value="1"/>
</dbReference>
<organism evidence="6 7">
    <name type="scientific">Candidatus Roizmanbacteria bacterium CG_4_9_14_0_2_um_filter_39_13</name>
    <dbReference type="NCBI Taxonomy" id="1974839"/>
    <lineage>
        <taxon>Bacteria</taxon>
        <taxon>Candidatus Roizmaniibacteriota</taxon>
    </lineage>
</organism>
<dbReference type="PANTHER" id="PTHR11525">
    <property type="entry name" value="FARNESYL-PYROPHOSPHATE SYNTHETASE"/>
    <property type="match status" value="1"/>
</dbReference>
<dbReference type="Gene3D" id="1.10.600.10">
    <property type="entry name" value="Farnesyl Diphosphate Synthase"/>
    <property type="match status" value="1"/>
</dbReference>
<dbReference type="PANTHER" id="PTHR11525:SF0">
    <property type="entry name" value="FARNESYL PYROPHOSPHATE SYNTHASE"/>
    <property type="match status" value="1"/>
</dbReference>
<dbReference type="GO" id="GO:0045337">
    <property type="term" value="P:farnesyl diphosphate biosynthetic process"/>
    <property type="evidence" value="ECO:0007669"/>
    <property type="project" value="TreeGrafter"/>
</dbReference>
<evidence type="ECO:0000313" key="7">
    <source>
        <dbReference type="Proteomes" id="UP000231383"/>
    </source>
</evidence>
<evidence type="ECO:0000256" key="4">
    <source>
        <dbReference type="ARBA" id="ARBA00022842"/>
    </source>
</evidence>
<keyword evidence="2 5" id="KW-0808">Transferase</keyword>
<keyword evidence="3" id="KW-0479">Metal-binding</keyword>
<dbReference type="InterPro" id="IPR033749">
    <property type="entry name" value="Polyprenyl_synt_CS"/>
</dbReference>
<dbReference type="AlphaFoldDB" id="A0A2M8EWI0"/>
<comment type="cofactor">
    <cofactor evidence="1">
        <name>Mg(2+)</name>
        <dbReference type="ChEBI" id="CHEBI:18420"/>
    </cofactor>
</comment>